<keyword evidence="3" id="KW-0067">ATP-binding</keyword>
<dbReference type="OMA" id="CHRSHEV"/>
<dbReference type="SUPFAM" id="SSF52540">
    <property type="entry name" value="P-loop containing nucleoside triphosphate hydrolases"/>
    <property type="match status" value="1"/>
</dbReference>
<protein>
    <submittedName>
        <fullName evidence="3">DEAD-box ATP-dependent RNA helicase 14</fullName>
    </submittedName>
</protein>
<dbReference type="CDD" id="cd18787">
    <property type="entry name" value="SF2_C_DEAD"/>
    <property type="match status" value="1"/>
</dbReference>
<dbReference type="SMART" id="SM00490">
    <property type="entry name" value="HELICc"/>
    <property type="match status" value="1"/>
</dbReference>
<dbReference type="InterPro" id="IPR027417">
    <property type="entry name" value="P-loop_NTPase"/>
</dbReference>
<reference evidence="3" key="1">
    <citation type="submission" date="2025-08" db="UniProtKB">
        <authorList>
            <consortium name="RefSeq"/>
        </authorList>
    </citation>
    <scope>IDENTIFICATION</scope>
    <source>
        <tissue evidence="3">Whole organism</tissue>
    </source>
</reference>
<feature type="domain" description="Helicase C-terminal" evidence="1">
    <location>
        <begin position="1"/>
        <end position="160"/>
    </location>
</feature>
<evidence type="ECO:0000259" key="1">
    <source>
        <dbReference type="PROSITE" id="PS51194"/>
    </source>
</evidence>
<name>A0A979FP04_HYAAZ</name>
<sequence>LEDLLREMLEGKADAQAMVFCETKRMVDNVSFSLERKGFKVRSIHGDKTQKMRDSVLNGFRRGHVSVLVATDVAARGIDIPDLTCVVNYDFPDENLTNYPKYIPDLTCVVNYDFPAEGVESYVHRIGRTGRRGNKGYAHAFFTADDAGHARQLIKLNTPC</sequence>
<dbReference type="AlphaFoldDB" id="A0A979FP04"/>
<dbReference type="KEGG" id="hazt:108673114"/>
<feature type="non-terminal residue" evidence="3">
    <location>
        <position position="1"/>
    </location>
</feature>
<keyword evidence="3" id="KW-0347">Helicase</keyword>
<dbReference type="GO" id="GO:0004386">
    <property type="term" value="F:helicase activity"/>
    <property type="evidence" value="ECO:0007669"/>
    <property type="project" value="UniProtKB-KW"/>
</dbReference>
<dbReference type="PANTHER" id="PTHR47958">
    <property type="entry name" value="ATP-DEPENDENT RNA HELICASE DBP3"/>
    <property type="match status" value="1"/>
</dbReference>
<keyword evidence="2" id="KW-1185">Reference proteome</keyword>
<dbReference type="InterPro" id="IPR001650">
    <property type="entry name" value="Helicase_C-like"/>
</dbReference>
<dbReference type="OrthoDB" id="422663at2759"/>
<dbReference type="Pfam" id="PF00271">
    <property type="entry name" value="Helicase_C"/>
    <property type="match status" value="2"/>
</dbReference>
<gene>
    <name evidence="3" type="primary">LOC108673114</name>
</gene>
<evidence type="ECO:0000313" key="2">
    <source>
        <dbReference type="Proteomes" id="UP000694843"/>
    </source>
</evidence>
<accession>A0A979FP04</accession>
<evidence type="ECO:0000313" key="3">
    <source>
        <dbReference type="RefSeq" id="XP_047738437.1"/>
    </source>
</evidence>
<dbReference type="Gene3D" id="3.40.50.300">
    <property type="entry name" value="P-loop containing nucleotide triphosphate hydrolases"/>
    <property type="match status" value="2"/>
</dbReference>
<dbReference type="Proteomes" id="UP000694843">
    <property type="component" value="Unplaced"/>
</dbReference>
<dbReference type="GeneID" id="108673114"/>
<keyword evidence="3" id="KW-0547">Nucleotide-binding</keyword>
<dbReference type="RefSeq" id="XP_047738437.1">
    <property type="nucleotide sequence ID" value="XM_047882481.1"/>
</dbReference>
<proteinExistence type="predicted"/>
<organism evidence="2 3">
    <name type="scientific">Hyalella azteca</name>
    <name type="common">Amphipod</name>
    <dbReference type="NCBI Taxonomy" id="294128"/>
    <lineage>
        <taxon>Eukaryota</taxon>
        <taxon>Metazoa</taxon>
        <taxon>Ecdysozoa</taxon>
        <taxon>Arthropoda</taxon>
        <taxon>Crustacea</taxon>
        <taxon>Multicrustacea</taxon>
        <taxon>Malacostraca</taxon>
        <taxon>Eumalacostraca</taxon>
        <taxon>Peracarida</taxon>
        <taxon>Amphipoda</taxon>
        <taxon>Senticaudata</taxon>
        <taxon>Talitrida</taxon>
        <taxon>Talitroidea</taxon>
        <taxon>Hyalellidae</taxon>
        <taxon>Hyalella</taxon>
    </lineage>
</organism>
<keyword evidence="3" id="KW-0378">Hydrolase</keyword>
<dbReference type="PROSITE" id="PS51194">
    <property type="entry name" value="HELICASE_CTER"/>
    <property type="match status" value="1"/>
</dbReference>